<dbReference type="EMBL" id="AQHR01000054">
    <property type="protein sequence ID" value="EON77482.1"/>
    <property type="molecule type" value="Genomic_DNA"/>
</dbReference>
<evidence type="ECO:0000313" key="2">
    <source>
        <dbReference type="Proteomes" id="UP000013909"/>
    </source>
</evidence>
<accession>R7ZTS4</accession>
<proteinExistence type="predicted"/>
<organism evidence="1 2">
    <name type="scientific">Lunatimonas lonarensis</name>
    <dbReference type="NCBI Taxonomy" id="1232681"/>
    <lineage>
        <taxon>Bacteria</taxon>
        <taxon>Pseudomonadati</taxon>
        <taxon>Bacteroidota</taxon>
        <taxon>Cytophagia</taxon>
        <taxon>Cytophagales</taxon>
        <taxon>Cyclobacteriaceae</taxon>
    </lineage>
</organism>
<reference evidence="1 2" key="1">
    <citation type="submission" date="2013-02" db="EMBL/GenBank/DDBJ databases">
        <title>A novel strain isolated from Lonar lake, Maharashtra, India.</title>
        <authorList>
            <person name="Singh A."/>
        </authorList>
    </citation>
    <scope>NUCLEOTIDE SEQUENCE [LARGE SCALE GENOMIC DNA]</scope>
    <source>
        <strain evidence="1 2">AK24</strain>
    </source>
</reference>
<gene>
    <name evidence="1" type="ORF">ADIS_2012</name>
</gene>
<dbReference type="Proteomes" id="UP000013909">
    <property type="component" value="Unassembled WGS sequence"/>
</dbReference>
<comment type="caution">
    <text evidence="1">The sequence shown here is derived from an EMBL/GenBank/DDBJ whole genome shotgun (WGS) entry which is preliminary data.</text>
</comment>
<sequence>MCLVGMAVSVLSEIDIFVDLGTHEIKKMISNRYIDRGNLIG</sequence>
<name>R7ZTS4_9BACT</name>
<evidence type="ECO:0000313" key="1">
    <source>
        <dbReference type="EMBL" id="EON77482.1"/>
    </source>
</evidence>
<dbReference type="AlphaFoldDB" id="R7ZTS4"/>
<keyword evidence="2" id="KW-1185">Reference proteome</keyword>
<protein>
    <submittedName>
        <fullName evidence="1">Uncharacterized protein</fullName>
    </submittedName>
</protein>